<dbReference type="SUPFAM" id="SSF54106">
    <property type="entry name" value="LysM domain"/>
    <property type="match status" value="1"/>
</dbReference>
<dbReference type="Gene3D" id="2.70.70.10">
    <property type="entry name" value="Glucose Permease (Domain IIA)"/>
    <property type="match status" value="1"/>
</dbReference>
<reference evidence="4 5" key="1">
    <citation type="submission" date="2022-09" db="EMBL/GenBank/DDBJ databases">
        <authorList>
            <person name="Han X.L."/>
            <person name="Wang Q."/>
            <person name="Lu T."/>
        </authorList>
    </citation>
    <scope>NUCLEOTIDE SEQUENCE [LARGE SCALE GENOMIC DNA]</scope>
    <source>
        <strain evidence="4 5">WQ 127069</strain>
    </source>
</reference>
<evidence type="ECO:0000259" key="2">
    <source>
        <dbReference type="PROSITE" id="PS51109"/>
    </source>
</evidence>
<dbReference type="EMBL" id="JAOQIO010000016">
    <property type="protein sequence ID" value="MCU6791929.1"/>
    <property type="molecule type" value="Genomic_DNA"/>
</dbReference>
<dbReference type="Pfam" id="PF01551">
    <property type="entry name" value="Peptidase_M23"/>
    <property type="match status" value="1"/>
</dbReference>
<dbReference type="Pfam" id="PF07501">
    <property type="entry name" value="G5"/>
    <property type="match status" value="1"/>
</dbReference>
<dbReference type="InterPro" id="IPR018392">
    <property type="entry name" value="LysM"/>
</dbReference>
<dbReference type="InterPro" id="IPR011098">
    <property type="entry name" value="G5_dom"/>
</dbReference>
<dbReference type="Pfam" id="PF01476">
    <property type="entry name" value="LysM"/>
    <property type="match status" value="1"/>
</dbReference>
<accession>A0ABT2UBB2</accession>
<dbReference type="Gene3D" id="2.20.230.10">
    <property type="entry name" value="Resuscitation-promoting factor rpfb"/>
    <property type="match status" value="1"/>
</dbReference>
<evidence type="ECO:0000256" key="1">
    <source>
        <dbReference type="ARBA" id="ARBA00022729"/>
    </source>
</evidence>
<dbReference type="SUPFAM" id="SSF51261">
    <property type="entry name" value="Duplicated hybrid motif"/>
    <property type="match status" value="1"/>
</dbReference>
<evidence type="ECO:0000313" key="4">
    <source>
        <dbReference type="EMBL" id="MCU6791929.1"/>
    </source>
</evidence>
<feature type="domain" description="G5" evidence="2">
    <location>
        <begin position="376"/>
        <end position="457"/>
    </location>
</feature>
<evidence type="ECO:0000259" key="3">
    <source>
        <dbReference type="PROSITE" id="PS51782"/>
    </source>
</evidence>
<dbReference type="SMART" id="SM01208">
    <property type="entry name" value="G5"/>
    <property type="match status" value="1"/>
</dbReference>
<dbReference type="InterPro" id="IPR050570">
    <property type="entry name" value="Cell_wall_metabolism_enzyme"/>
</dbReference>
<comment type="caution">
    <text evidence="4">The sequence shown here is derived from an EMBL/GenBank/DDBJ whole genome shotgun (WGS) entry which is preliminary data.</text>
</comment>
<name>A0ABT2UBB2_9BACL</name>
<gene>
    <name evidence="4" type="ORF">OB236_07300</name>
</gene>
<dbReference type="PROSITE" id="PS51109">
    <property type="entry name" value="G5"/>
    <property type="match status" value="1"/>
</dbReference>
<dbReference type="PANTHER" id="PTHR21666">
    <property type="entry name" value="PEPTIDASE-RELATED"/>
    <property type="match status" value="1"/>
</dbReference>
<dbReference type="CDD" id="cd12797">
    <property type="entry name" value="M23_peptidase"/>
    <property type="match status" value="1"/>
</dbReference>
<keyword evidence="5" id="KW-1185">Reference proteome</keyword>
<dbReference type="InterPro" id="IPR011055">
    <property type="entry name" value="Dup_hybrid_motif"/>
</dbReference>
<organism evidence="4 5">
    <name type="scientific">Paenibacillus baimaensis</name>
    <dbReference type="NCBI Taxonomy" id="2982185"/>
    <lineage>
        <taxon>Bacteria</taxon>
        <taxon>Bacillati</taxon>
        <taxon>Bacillota</taxon>
        <taxon>Bacilli</taxon>
        <taxon>Bacillales</taxon>
        <taxon>Paenibacillaceae</taxon>
        <taxon>Paenibacillus</taxon>
    </lineage>
</organism>
<dbReference type="Proteomes" id="UP001652445">
    <property type="component" value="Unassembled WGS sequence"/>
</dbReference>
<dbReference type="SMART" id="SM00257">
    <property type="entry name" value="LysM"/>
    <property type="match status" value="1"/>
</dbReference>
<dbReference type="InterPro" id="IPR036779">
    <property type="entry name" value="LysM_dom_sf"/>
</dbReference>
<dbReference type="Gene3D" id="3.10.350.10">
    <property type="entry name" value="LysM domain"/>
    <property type="match status" value="1"/>
</dbReference>
<protein>
    <submittedName>
        <fullName evidence="4">Peptidoglycan DD-metalloendopeptidase family protein</fullName>
    </submittedName>
</protein>
<dbReference type="InterPro" id="IPR016047">
    <property type="entry name" value="M23ase_b-sheet_dom"/>
</dbReference>
<evidence type="ECO:0000313" key="5">
    <source>
        <dbReference type="Proteomes" id="UP001652445"/>
    </source>
</evidence>
<dbReference type="PROSITE" id="PS51782">
    <property type="entry name" value="LYSM"/>
    <property type="match status" value="1"/>
</dbReference>
<dbReference type="PANTHER" id="PTHR21666:SF270">
    <property type="entry name" value="MUREIN HYDROLASE ACTIVATOR ENVC"/>
    <property type="match status" value="1"/>
</dbReference>
<proteinExistence type="predicted"/>
<dbReference type="RefSeq" id="WP_262683349.1">
    <property type="nucleotide sequence ID" value="NZ_JAOQIO010000016.1"/>
</dbReference>
<sequence length="585" mass="64394">MSVLKGMGWAKELLDKSKQKLTNNPLRNLNLKRHLKSAVSTNEHEQSHIPAEAIQLVESVDSKESIEIVQAVETSESIETVQLVEIVESTGTLSAAETVETEQVLASVATEEAIHRTKGILRLGHKWTLVKTAAVASVITAVIWGGNHYIVSNMNQVYHVSVNGTEIGVVSDVSMVEQFEASKVKELASSQQDLRMVVQEPMVTYSAERAFMAKANDKEVLDKLTGYISAYPIGTELLVDGKNVGVVKNKETANQVLEQIKTNVLDKKKDAKVRILSAAAPVESGELQKIEFVQKVELHDIPIQPQDVVNPDELRKKLETGDVQPVQYTVVQGDCVSCIATKLNISKQVIYQNNPTVVDDKLKVGQKLDLTVLQPTLAVRTVEKVVENQEIQFDTDFEKDSNVMLGTDETLRQGKNGMKKITILVTKVNGLVIEEAVQGEEVVVQPVKALVRKGTKVITGQGTGKFAWPVQSYSITSTFGYRWGALHKGLDLTSPNKTILASDNGKVVYASYDNGYGNHVILDHMNGYKTLYGHMSQMYVKVGQIVEKGEKIGFMGSTGNSTGVHLHFEVQKNDTAENPSKYLNR</sequence>
<dbReference type="CDD" id="cd00118">
    <property type="entry name" value="LysM"/>
    <property type="match status" value="1"/>
</dbReference>
<feature type="domain" description="LysM" evidence="3">
    <location>
        <begin position="326"/>
        <end position="370"/>
    </location>
</feature>
<keyword evidence="1" id="KW-0732">Signal</keyword>